<dbReference type="InterPro" id="IPR009003">
    <property type="entry name" value="Peptidase_S1_PA"/>
</dbReference>
<evidence type="ECO:0000313" key="2">
    <source>
        <dbReference type="EMBL" id="MPY54243.1"/>
    </source>
</evidence>
<dbReference type="Pfam" id="PF13424">
    <property type="entry name" value="TPR_12"/>
    <property type="match status" value="1"/>
</dbReference>
<dbReference type="PANTHER" id="PTHR19959">
    <property type="entry name" value="KINESIN LIGHT CHAIN"/>
    <property type="match status" value="1"/>
</dbReference>
<evidence type="ECO:0000259" key="1">
    <source>
        <dbReference type="Pfam" id="PF25199"/>
    </source>
</evidence>
<dbReference type="InterPro" id="IPR057574">
    <property type="entry name" value="nSTAND_NTPase5_dom"/>
</dbReference>
<organism evidence="2 3">
    <name type="scientific">Streptomyces acidicola</name>
    <dbReference type="NCBI Taxonomy" id="2596892"/>
    <lineage>
        <taxon>Bacteria</taxon>
        <taxon>Bacillati</taxon>
        <taxon>Actinomycetota</taxon>
        <taxon>Actinomycetes</taxon>
        <taxon>Kitasatosporales</taxon>
        <taxon>Streptomycetaceae</taxon>
        <taxon>Streptomyces</taxon>
    </lineage>
</organism>
<dbReference type="Pfam" id="PF25199">
    <property type="entry name" value="nSTAND_NTPase5"/>
    <property type="match status" value="1"/>
</dbReference>
<dbReference type="EMBL" id="VMNX01000256">
    <property type="protein sequence ID" value="MPY54243.1"/>
    <property type="molecule type" value="Genomic_DNA"/>
</dbReference>
<dbReference type="SUPFAM" id="SSF48452">
    <property type="entry name" value="TPR-like"/>
    <property type="match status" value="2"/>
</dbReference>
<dbReference type="Gene3D" id="1.25.40.10">
    <property type="entry name" value="Tetratricopeptide repeat domain"/>
    <property type="match status" value="3"/>
</dbReference>
<evidence type="ECO:0000313" key="3">
    <source>
        <dbReference type="Proteomes" id="UP000373149"/>
    </source>
</evidence>
<gene>
    <name evidence="2" type="ORF">FPZ41_39075</name>
</gene>
<protein>
    <submittedName>
        <fullName evidence="2">Tetratricopeptide repeat protein</fullName>
    </submittedName>
</protein>
<dbReference type="Gene3D" id="3.40.50.300">
    <property type="entry name" value="P-loop containing nucleotide triphosphate hydrolases"/>
    <property type="match status" value="1"/>
</dbReference>
<name>A0A5N8X3T7_9ACTN</name>
<keyword evidence="3" id="KW-1185">Reference proteome</keyword>
<comment type="caution">
    <text evidence="2">The sequence shown here is derived from an EMBL/GenBank/DDBJ whole genome shotgun (WGS) entry which is preliminary data.</text>
</comment>
<dbReference type="RefSeq" id="WP_152868641.1">
    <property type="nucleotide sequence ID" value="NZ_VMNX01000256.1"/>
</dbReference>
<dbReference type="SUPFAM" id="SSF52540">
    <property type="entry name" value="P-loop containing nucleoside triphosphate hydrolases"/>
    <property type="match status" value="1"/>
</dbReference>
<dbReference type="InterPro" id="IPR019734">
    <property type="entry name" value="TPR_rpt"/>
</dbReference>
<dbReference type="PANTHER" id="PTHR19959:SF119">
    <property type="entry name" value="FUNGAL LIPASE-LIKE DOMAIN-CONTAINING PROTEIN"/>
    <property type="match status" value="1"/>
</dbReference>
<reference evidence="2 3" key="1">
    <citation type="submission" date="2019-09" db="EMBL/GenBank/DDBJ databases">
        <authorList>
            <person name="Duangmal K."/>
            <person name="Teo W.F.A."/>
            <person name="Lipun K."/>
        </authorList>
    </citation>
    <scope>NUCLEOTIDE SEQUENCE [LARGE SCALE GENOMIC DNA]</scope>
    <source>
        <strain evidence="2 3">K1PN6</strain>
    </source>
</reference>
<dbReference type="AlphaFoldDB" id="A0A5N8X3T7"/>
<dbReference type="SMART" id="SM00028">
    <property type="entry name" value="TPR"/>
    <property type="match status" value="6"/>
</dbReference>
<proteinExistence type="predicted"/>
<dbReference type="SUPFAM" id="SSF50494">
    <property type="entry name" value="Trypsin-like serine proteases"/>
    <property type="match status" value="1"/>
</dbReference>
<dbReference type="InterPro" id="IPR011990">
    <property type="entry name" value="TPR-like_helical_dom_sf"/>
</dbReference>
<sequence>MNWDRVVGVTGSHGPGSGYLVGPRLVLTSGHVGRAEGRAVTVFRPGRPGEFAGTVVWCGTPGGRDDAALVLLDDPHWVPTGEAAPWGRTVTHRTGISCACWGVPNLVQRPDRPVEVSQLSGRLNAGDQMVGDRYVMQLDSHPPDGPSPWGGLSGAAVFCGDLLTGVIAADPAGRAHAALEAVPAYMLLRDPQFRARLAEHGGSPVCRGVELRELGDPLPGGATAVTPAGLLTAGRAVVPFVGRDEELEELLAWAALPSTGVWLLHGPGGQGKTRLAQRFGEWLAEDGWAVVWPRATAASEQLSVIADVVVPTLVVVDYAEGRVHQLAALLSDLAHRGRRVKVLLLARAGGDWWQELAASGDAVADLTDTAVVRRLPLLEPNDVDLYTAAVDAYAAALRDLPGGPDTDWGAAATRLGRTEHRSAPEDRSVLAVQMTALADLLDATHPTDEPPHGAPRGPEDRVLDHERRHWQSLARAHGLLPGLSLPTLIDTIAAAALLGVPERQAVDAFLTRVPGLSDQPLDRLDAVQTWLTALYPAADRHTAFGCLQPDRLAERLVGRLVLDRERRRVVETLIPHIGYEEATSLLTVCARAAAHRTLGPGVADTLTRWCVDHARTLASPAVAVATRVESPAPLLTALTRVAHESDDVELLRALGNALPVSTEVLSGVALDLAEALVPRYRQAAADDPERYTVALAMALLGLSDRRGDAGHHQEALEAVTDGVDLLRRTAHSPTEPARAELALGLNRLANRLRDTGRHQKALEAVTEATDILRDLTAQAPELYALDLAGSLNTLSACLATLRRHEDSLAALAEAVDLLRGLAEEEPGYLPALADALHNLANRYSWLGLYEDAPVQISESVDIRRALADLHPDAHVPGLAIGLNTLAIVLGDVGQHEEALAAITEAERIFRALSESRPGVHDNDLARALHNLSGCLQQSGRPAEALTAITEAVQIRRALAERSPEAHSADLAMSLHDLGLQVSSAGEAEAALPLFAECVMLRTDLAQVLPEAHVHDLVRGLQSYAQCCIDAGRHDLAVSAIDQLVDLRRQIAEVEHDHATQDPEIEKALDVRAWLLEQPTHG</sequence>
<dbReference type="InterPro" id="IPR027417">
    <property type="entry name" value="P-loop_NTPase"/>
</dbReference>
<feature type="domain" description="Novel STAND NTPase 5" evidence="1">
    <location>
        <begin position="256"/>
        <end position="355"/>
    </location>
</feature>
<accession>A0A5N8X3T7</accession>
<dbReference type="Proteomes" id="UP000373149">
    <property type="component" value="Unassembled WGS sequence"/>
</dbReference>